<comment type="cofactor">
    <cofactor evidence="16">
        <name>NH4(+)</name>
        <dbReference type="ChEBI" id="CHEBI:28938"/>
    </cofactor>
    <cofactor evidence="16">
        <name>K(+)</name>
        <dbReference type="ChEBI" id="CHEBI:29103"/>
    </cofactor>
    <text evidence="16">A monovalent cation. Ammonium or potassium.</text>
</comment>
<feature type="binding site" evidence="16">
    <location>
        <position position="126"/>
    </location>
    <ligand>
        <name>K(+)</name>
        <dbReference type="ChEBI" id="CHEBI:29103"/>
    </ligand>
</feature>
<dbReference type="EC" id="2.7.1.33" evidence="6 16"/>
<dbReference type="InterPro" id="IPR004619">
    <property type="entry name" value="Type_III_PanK"/>
</dbReference>
<evidence type="ECO:0000256" key="11">
    <source>
        <dbReference type="ARBA" id="ARBA00022840"/>
    </source>
</evidence>
<evidence type="ECO:0000256" key="10">
    <source>
        <dbReference type="ARBA" id="ARBA00022777"/>
    </source>
</evidence>
<protein>
    <recommendedName>
        <fullName evidence="15 16">Type III pantothenate kinase</fullName>
        <ecNumber evidence="6 16">2.7.1.33</ecNumber>
    </recommendedName>
    <alternativeName>
        <fullName evidence="16">PanK-III</fullName>
    </alternativeName>
    <alternativeName>
        <fullName evidence="16">Pantothenic acid kinase</fullName>
    </alternativeName>
</protein>
<proteinExistence type="inferred from homology"/>
<evidence type="ECO:0000256" key="14">
    <source>
        <dbReference type="ARBA" id="ARBA00038036"/>
    </source>
</evidence>
<keyword evidence="16" id="KW-0479">Metal-binding</keyword>
<evidence type="ECO:0000256" key="1">
    <source>
        <dbReference type="ARBA" id="ARBA00001206"/>
    </source>
</evidence>
<accession>A0A1Y1QKL1</accession>
<dbReference type="CDD" id="cd24015">
    <property type="entry name" value="ASKHA_NBD_PanK-III"/>
    <property type="match status" value="1"/>
</dbReference>
<dbReference type="GO" id="GO:0046872">
    <property type="term" value="F:metal ion binding"/>
    <property type="evidence" value="ECO:0007669"/>
    <property type="project" value="UniProtKB-KW"/>
</dbReference>
<feature type="binding site" evidence="16">
    <location>
        <position position="180"/>
    </location>
    <ligand>
        <name>substrate</name>
    </ligand>
</feature>
<evidence type="ECO:0000256" key="8">
    <source>
        <dbReference type="ARBA" id="ARBA00022679"/>
    </source>
</evidence>
<feature type="binding site" evidence="16">
    <location>
        <position position="96"/>
    </location>
    <ligand>
        <name>substrate</name>
    </ligand>
</feature>
<keyword evidence="8 16" id="KW-0808">Transferase</keyword>
<evidence type="ECO:0000256" key="12">
    <source>
        <dbReference type="ARBA" id="ARBA00022958"/>
    </source>
</evidence>
<evidence type="ECO:0000256" key="16">
    <source>
        <dbReference type="HAMAP-Rule" id="MF_01274"/>
    </source>
</evidence>
<dbReference type="PANTHER" id="PTHR34265:SF1">
    <property type="entry name" value="TYPE III PANTOTHENATE KINASE"/>
    <property type="match status" value="1"/>
</dbReference>
<dbReference type="HAMAP" id="MF_01274">
    <property type="entry name" value="Pantothen_kinase_3"/>
    <property type="match status" value="1"/>
</dbReference>
<evidence type="ECO:0000313" key="18">
    <source>
        <dbReference type="Proteomes" id="UP000192491"/>
    </source>
</evidence>
<keyword evidence="12 16" id="KW-0630">Potassium</keyword>
<evidence type="ECO:0000256" key="7">
    <source>
        <dbReference type="ARBA" id="ARBA00022490"/>
    </source>
</evidence>
<keyword evidence="13 16" id="KW-0173">Coenzyme A biosynthesis</keyword>
<name>A0A1Y1QKL1_9GAMM</name>
<comment type="subunit">
    <text evidence="5 16">Homodimer.</text>
</comment>
<dbReference type="GO" id="GO:0015937">
    <property type="term" value="P:coenzyme A biosynthetic process"/>
    <property type="evidence" value="ECO:0007669"/>
    <property type="project" value="UniProtKB-UniRule"/>
</dbReference>
<evidence type="ECO:0000256" key="3">
    <source>
        <dbReference type="ARBA" id="ARBA00004496"/>
    </source>
</evidence>
<dbReference type="SUPFAM" id="SSF53067">
    <property type="entry name" value="Actin-like ATPase domain"/>
    <property type="match status" value="2"/>
</dbReference>
<feature type="active site" description="Proton acceptor" evidence="16">
    <location>
        <position position="105"/>
    </location>
</feature>
<dbReference type="Gene3D" id="3.30.420.40">
    <property type="match status" value="2"/>
</dbReference>
<comment type="pathway">
    <text evidence="4 16">Cofactor biosynthesis; coenzyme A biosynthesis; CoA from (R)-pantothenate: step 1/5.</text>
</comment>
<comment type="similarity">
    <text evidence="14 16">Belongs to the type III pantothenate kinase family.</text>
</comment>
<dbReference type="UniPathway" id="UPA00241">
    <property type="reaction ID" value="UER00352"/>
</dbReference>
<feature type="binding site" evidence="16">
    <location>
        <begin position="8"/>
        <end position="15"/>
    </location>
    <ligand>
        <name>ATP</name>
        <dbReference type="ChEBI" id="CHEBI:30616"/>
    </ligand>
</feature>
<comment type="function">
    <text evidence="16">Catalyzes the phosphorylation of pantothenate (Pan), the first step in CoA biosynthesis.</text>
</comment>
<keyword evidence="11 16" id="KW-0067">ATP-binding</keyword>
<reference evidence="17 18" key="1">
    <citation type="submission" date="2017-01" db="EMBL/GenBank/DDBJ databases">
        <title>Novel large sulfur bacteria in the metagenomes of groundwater-fed chemosynthetic microbial mats in the Lake Huron basin.</title>
        <authorList>
            <person name="Sharrar A.M."/>
            <person name="Flood B.E."/>
            <person name="Bailey J.V."/>
            <person name="Jones D.S."/>
            <person name="Biddanda B."/>
            <person name="Ruberg S.A."/>
            <person name="Marcus D.N."/>
            <person name="Dick G.J."/>
        </authorList>
    </citation>
    <scope>NUCLEOTIDE SEQUENCE [LARGE SCALE GENOMIC DNA]</scope>
    <source>
        <strain evidence="17">A8</strain>
    </source>
</reference>
<comment type="subcellular location">
    <subcellularLocation>
        <location evidence="3 16">Cytoplasm</location>
    </subcellularLocation>
</comment>
<evidence type="ECO:0000256" key="2">
    <source>
        <dbReference type="ARBA" id="ARBA00001958"/>
    </source>
</evidence>
<dbReference type="NCBIfam" id="TIGR00671">
    <property type="entry name" value="baf"/>
    <property type="match status" value="1"/>
</dbReference>
<comment type="caution">
    <text evidence="17">The sequence shown here is derived from an EMBL/GenBank/DDBJ whole genome shotgun (WGS) entry which is preliminary data.</text>
</comment>
<comment type="catalytic activity">
    <reaction evidence="1 16">
        <text>(R)-pantothenate + ATP = (R)-4'-phosphopantothenate + ADP + H(+)</text>
        <dbReference type="Rhea" id="RHEA:16373"/>
        <dbReference type="ChEBI" id="CHEBI:10986"/>
        <dbReference type="ChEBI" id="CHEBI:15378"/>
        <dbReference type="ChEBI" id="CHEBI:29032"/>
        <dbReference type="ChEBI" id="CHEBI:30616"/>
        <dbReference type="ChEBI" id="CHEBI:456216"/>
        <dbReference type="EC" id="2.7.1.33"/>
    </reaction>
</comment>
<dbReference type="InterPro" id="IPR043129">
    <property type="entry name" value="ATPase_NBD"/>
</dbReference>
<dbReference type="Pfam" id="PF03309">
    <property type="entry name" value="Pan_kinase"/>
    <property type="match status" value="1"/>
</dbReference>
<gene>
    <name evidence="16" type="primary">coaX</name>
    <name evidence="17" type="ORF">BWK73_27260</name>
</gene>
<sequence length="254" mass="26784">MVMVLLVDAGNSRLKWSELDASGNTSAQQALAYGERPALAAFLDLLDAYPAVGHITLVHVLTQWFADSVQEACAQRGIHLHSVRSVARAYGITNGYQQPAALGADRFVGLVAAQHCAAGKASIVIDCGTAITVDALQPDGRHLGGLILPGLQLSADALIARAQGRLSLSFEQPTIVADSTGRAIGSGCLFAVIGAIEGICARMQQILPTPVVRILTGGDAEYLWAWLQGDYVLQPDLLMQGLAYITEQEACTSC</sequence>
<evidence type="ECO:0000313" key="17">
    <source>
        <dbReference type="EMBL" id="OQX07735.1"/>
    </source>
</evidence>
<dbReference type="GO" id="GO:0005737">
    <property type="term" value="C:cytoplasm"/>
    <property type="evidence" value="ECO:0007669"/>
    <property type="project" value="UniProtKB-SubCell"/>
</dbReference>
<keyword evidence="9 16" id="KW-0547">Nucleotide-binding</keyword>
<feature type="binding site" evidence="16">
    <location>
        <position position="129"/>
    </location>
    <ligand>
        <name>ATP</name>
        <dbReference type="ChEBI" id="CHEBI:30616"/>
    </ligand>
</feature>
<dbReference type="GO" id="GO:0005524">
    <property type="term" value="F:ATP binding"/>
    <property type="evidence" value="ECO:0007669"/>
    <property type="project" value="UniProtKB-UniRule"/>
</dbReference>
<dbReference type="EMBL" id="MTEJ01000199">
    <property type="protein sequence ID" value="OQX07735.1"/>
    <property type="molecule type" value="Genomic_DNA"/>
</dbReference>
<feature type="binding site" evidence="16">
    <location>
        <begin position="103"/>
        <end position="106"/>
    </location>
    <ligand>
        <name>substrate</name>
    </ligand>
</feature>
<evidence type="ECO:0000256" key="15">
    <source>
        <dbReference type="ARBA" id="ARBA00040883"/>
    </source>
</evidence>
<keyword evidence="10 16" id="KW-0418">Kinase</keyword>
<evidence type="ECO:0000256" key="4">
    <source>
        <dbReference type="ARBA" id="ARBA00005225"/>
    </source>
</evidence>
<evidence type="ECO:0000256" key="9">
    <source>
        <dbReference type="ARBA" id="ARBA00022741"/>
    </source>
</evidence>
<keyword evidence="7 16" id="KW-0963">Cytoplasm</keyword>
<dbReference type="PANTHER" id="PTHR34265">
    <property type="entry name" value="TYPE III PANTOTHENATE KINASE"/>
    <property type="match status" value="1"/>
</dbReference>
<evidence type="ECO:0000256" key="5">
    <source>
        <dbReference type="ARBA" id="ARBA00011738"/>
    </source>
</evidence>
<comment type="cofactor">
    <cofactor evidence="2">
        <name>K(+)</name>
        <dbReference type="ChEBI" id="CHEBI:29103"/>
    </cofactor>
</comment>
<dbReference type="GO" id="GO:0004594">
    <property type="term" value="F:pantothenate kinase activity"/>
    <property type="evidence" value="ECO:0007669"/>
    <property type="project" value="UniProtKB-UniRule"/>
</dbReference>
<evidence type="ECO:0000256" key="6">
    <source>
        <dbReference type="ARBA" id="ARBA00012102"/>
    </source>
</evidence>
<organism evidence="17 18">
    <name type="scientific">Thiothrix lacustris</name>
    <dbReference type="NCBI Taxonomy" id="525917"/>
    <lineage>
        <taxon>Bacteria</taxon>
        <taxon>Pseudomonadati</taxon>
        <taxon>Pseudomonadota</taxon>
        <taxon>Gammaproteobacteria</taxon>
        <taxon>Thiotrichales</taxon>
        <taxon>Thiotrichaceae</taxon>
        <taxon>Thiothrix</taxon>
    </lineage>
</organism>
<dbReference type="AlphaFoldDB" id="A0A1Y1QKL1"/>
<evidence type="ECO:0000256" key="13">
    <source>
        <dbReference type="ARBA" id="ARBA00022993"/>
    </source>
</evidence>
<dbReference type="Proteomes" id="UP000192491">
    <property type="component" value="Unassembled WGS sequence"/>
</dbReference>
<dbReference type="STRING" id="1123401.GCA_000621325_00812"/>